<comment type="caution">
    <text evidence="1">The sequence shown here is derived from an EMBL/GenBank/DDBJ whole genome shotgun (WGS) entry which is preliminary data.</text>
</comment>
<reference evidence="1 2" key="1">
    <citation type="submission" date="2016-04" db="EMBL/GenBank/DDBJ databases">
        <title>The genome of Intoshia linei affirms orthonectids as highly simplified spiralians.</title>
        <authorList>
            <person name="Mikhailov K.V."/>
            <person name="Slusarev G.S."/>
            <person name="Nikitin M.A."/>
            <person name="Logacheva M.D."/>
            <person name="Penin A."/>
            <person name="Aleoshin V."/>
            <person name="Panchin Y.V."/>
        </authorList>
    </citation>
    <scope>NUCLEOTIDE SEQUENCE [LARGE SCALE GENOMIC DNA]</scope>
    <source>
        <strain evidence="1">Intl2013</strain>
        <tissue evidence="1">Whole animal</tissue>
    </source>
</reference>
<dbReference type="AlphaFoldDB" id="A0A177AWS3"/>
<name>A0A177AWS3_9BILA</name>
<gene>
    <name evidence="1" type="ORF">A3Q56_06417</name>
</gene>
<evidence type="ECO:0000313" key="1">
    <source>
        <dbReference type="EMBL" id="OAF65823.1"/>
    </source>
</evidence>
<protein>
    <submittedName>
        <fullName evidence="1">Uncharacterized protein</fullName>
    </submittedName>
</protein>
<keyword evidence="2" id="KW-1185">Reference proteome</keyword>
<organism evidence="1 2">
    <name type="scientific">Intoshia linei</name>
    <dbReference type="NCBI Taxonomy" id="1819745"/>
    <lineage>
        <taxon>Eukaryota</taxon>
        <taxon>Metazoa</taxon>
        <taxon>Spiralia</taxon>
        <taxon>Lophotrochozoa</taxon>
        <taxon>Mesozoa</taxon>
        <taxon>Orthonectida</taxon>
        <taxon>Rhopaluridae</taxon>
        <taxon>Intoshia</taxon>
    </lineage>
</organism>
<dbReference type="Proteomes" id="UP000078046">
    <property type="component" value="Unassembled WGS sequence"/>
</dbReference>
<proteinExistence type="predicted"/>
<evidence type="ECO:0000313" key="2">
    <source>
        <dbReference type="Proteomes" id="UP000078046"/>
    </source>
</evidence>
<sequence>MINYKTNTIFNIINVYNLKMYSSTICYLILSMMMENEQKNFEEWRHFFSPAEAALKKECSEHWSNVSILNSADNYHNHETVLVKIITYGKIVDNYNKKLSFCFKDKRDCDGYPCFVGFVQYNNSTKKAAISVIIPDVNIVLCEISTSNIFDNVLSSINLHTYYARHLNDYKLNSLQNNRIKYVSYLDITEEALQLDILRQHFYLYIMKAFILSDETHSKQEHVIIHLTSVNLCNEHI</sequence>
<accession>A0A177AWS3</accession>
<dbReference type="EMBL" id="LWCA01001134">
    <property type="protein sequence ID" value="OAF65823.1"/>
    <property type="molecule type" value="Genomic_DNA"/>
</dbReference>